<dbReference type="SUPFAM" id="SSF69065">
    <property type="entry name" value="RNase III domain-like"/>
    <property type="match status" value="1"/>
</dbReference>
<name>A0AAI8VMG1_9PEZI</name>
<evidence type="ECO:0000313" key="2">
    <source>
        <dbReference type="EMBL" id="CAJ2507136.1"/>
    </source>
</evidence>
<gene>
    <name evidence="2" type="ORF">KHLLAP_LOCUS7604</name>
</gene>
<dbReference type="GO" id="GO:0006396">
    <property type="term" value="P:RNA processing"/>
    <property type="evidence" value="ECO:0007669"/>
    <property type="project" value="InterPro"/>
</dbReference>
<reference evidence="2" key="1">
    <citation type="submission" date="2023-10" db="EMBL/GenBank/DDBJ databases">
        <authorList>
            <person name="Hackl T."/>
        </authorList>
    </citation>
    <scope>NUCLEOTIDE SEQUENCE</scope>
</reference>
<keyword evidence="3" id="KW-1185">Reference proteome</keyword>
<dbReference type="AlphaFoldDB" id="A0AAI8VMG1"/>
<feature type="domain" description="RNase III" evidence="1">
    <location>
        <begin position="83"/>
        <end position="132"/>
    </location>
</feature>
<dbReference type="PROSITE" id="PS50142">
    <property type="entry name" value="RNASE_3_2"/>
    <property type="match status" value="1"/>
</dbReference>
<dbReference type="InterPro" id="IPR000999">
    <property type="entry name" value="RNase_III_dom"/>
</dbReference>
<accession>A0AAI8VMG1</accession>
<comment type="caution">
    <text evidence="2">The sequence shown here is derived from an EMBL/GenBank/DDBJ whole genome shotgun (WGS) entry which is preliminary data.</text>
</comment>
<dbReference type="EMBL" id="CAUWAG010000010">
    <property type="protein sequence ID" value="CAJ2507136.1"/>
    <property type="molecule type" value="Genomic_DNA"/>
</dbReference>
<proteinExistence type="predicted"/>
<dbReference type="Proteomes" id="UP001295740">
    <property type="component" value="Unassembled WGS sequence"/>
</dbReference>
<dbReference type="Gene3D" id="1.10.1520.10">
    <property type="entry name" value="Ribonuclease III domain"/>
    <property type="match status" value="1"/>
</dbReference>
<dbReference type="InterPro" id="IPR036389">
    <property type="entry name" value="RNase_III_sf"/>
</dbReference>
<sequence length="151" mass="16247">MATMVEEKVQRVEECLGFTFPHDKSPCVESLNTAGLTFFQGQSVRKNNFLAVHGDTQAAAYFSSFWIGKNGSSKGQWTEIRDLLANENLAQVGVAHGLDECVILNPGTTQVSGGMMATTVEALPGAVHLERGSEALGRVMARLGLIHNLLT</sequence>
<organism evidence="2 3">
    <name type="scientific">Anthostomella pinea</name>
    <dbReference type="NCBI Taxonomy" id="933095"/>
    <lineage>
        <taxon>Eukaryota</taxon>
        <taxon>Fungi</taxon>
        <taxon>Dikarya</taxon>
        <taxon>Ascomycota</taxon>
        <taxon>Pezizomycotina</taxon>
        <taxon>Sordariomycetes</taxon>
        <taxon>Xylariomycetidae</taxon>
        <taxon>Xylariales</taxon>
        <taxon>Xylariaceae</taxon>
        <taxon>Anthostomella</taxon>
    </lineage>
</organism>
<dbReference type="GO" id="GO:0004525">
    <property type="term" value="F:ribonuclease III activity"/>
    <property type="evidence" value="ECO:0007669"/>
    <property type="project" value="InterPro"/>
</dbReference>
<protein>
    <submittedName>
        <fullName evidence="2">Uu.00g083220.m01.CDS01</fullName>
    </submittedName>
</protein>
<evidence type="ECO:0000313" key="3">
    <source>
        <dbReference type="Proteomes" id="UP001295740"/>
    </source>
</evidence>
<evidence type="ECO:0000259" key="1">
    <source>
        <dbReference type="PROSITE" id="PS50142"/>
    </source>
</evidence>
<dbReference type="CDD" id="cd00593">
    <property type="entry name" value="RIBOc"/>
    <property type="match status" value="1"/>
</dbReference>